<dbReference type="Gene3D" id="1.20.1050.60">
    <property type="entry name" value="alpha-1,2-mannosidase"/>
    <property type="match status" value="1"/>
</dbReference>
<keyword evidence="5" id="KW-1185">Reference proteome</keyword>
<dbReference type="InterPro" id="IPR012939">
    <property type="entry name" value="Glyco_hydro_92"/>
</dbReference>
<keyword evidence="4" id="KW-0378">Hydrolase</keyword>
<dbReference type="NCBIfam" id="TIGR01180">
    <property type="entry name" value="aman2_put"/>
    <property type="match status" value="1"/>
</dbReference>
<comment type="caution">
    <text evidence="4">The sequence shown here is derived from an EMBL/GenBank/DDBJ whole genome shotgun (WGS) entry which is preliminary data.</text>
</comment>
<dbReference type="GO" id="GO:0030246">
    <property type="term" value="F:carbohydrate binding"/>
    <property type="evidence" value="ECO:0007669"/>
    <property type="project" value="InterPro"/>
</dbReference>
<evidence type="ECO:0000259" key="2">
    <source>
        <dbReference type="Pfam" id="PF07971"/>
    </source>
</evidence>
<dbReference type="Pfam" id="PF07971">
    <property type="entry name" value="Glyco_hydro_92"/>
    <property type="match status" value="1"/>
</dbReference>
<dbReference type="GO" id="GO:0005975">
    <property type="term" value="P:carbohydrate metabolic process"/>
    <property type="evidence" value="ECO:0007669"/>
    <property type="project" value="InterPro"/>
</dbReference>
<dbReference type="GO" id="GO:0006516">
    <property type="term" value="P:glycoprotein catabolic process"/>
    <property type="evidence" value="ECO:0007669"/>
    <property type="project" value="TreeGrafter"/>
</dbReference>
<evidence type="ECO:0000256" key="1">
    <source>
        <dbReference type="SAM" id="SignalP"/>
    </source>
</evidence>
<feature type="chain" id="PRO_5042125200" evidence="1">
    <location>
        <begin position="25"/>
        <end position="852"/>
    </location>
</feature>
<name>A0AAD9HEN7_9PEZI</name>
<dbReference type="GO" id="GO:0000224">
    <property type="term" value="F:peptide-N4-(N-acetyl-beta-glucosaminyl)asparagine amidase activity"/>
    <property type="evidence" value="ECO:0007669"/>
    <property type="project" value="TreeGrafter"/>
</dbReference>
<dbReference type="EMBL" id="MU842894">
    <property type="protein sequence ID" value="KAK2027505.1"/>
    <property type="molecule type" value="Genomic_DNA"/>
</dbReference>
<dbReference type="PANTHER" id="PTHR12143:SF25">
    <property type="entry name" value="FAMILY PROTEIN, PUTATIVE (AFU_ORTHOLOGUE AFUA_1G10790)-RELATED"/>
    <property type="match status" value="1"/>
</dbReference>
<evidence type="ECO:0000313" key="4">
    <source>
        <dbReference type="EMBL" id="KAK2027505.1"/>
    </source>
</evidence>
<protein>
    <submittedName>
        <fullName evidence="4">Family 92 glycosyl hydrolase</fullName>
    </submittedName>
</protein>
<dbReference type="Proteomes" id="UP001232148">
    <property type="component" value="Unassembled WGS sequence"/>
</dbReference>
<dbReference type="InterPro" id="IPR041371">
    <property type="entry name" value="GH92_N"/>
</dbReference>
<dbReference type="PANTHER" id="PTHR12143">
    <property type="entry name" value="PEPTIDE N-GLYCANASE PNGASE -RELATED"/>
    <property type="match status" value="1"/>
</dbReference>
<dbReference type="InterPro" id="IPR008928">
    <property type="entry name" value="6-hairpin_glycosidase_sf"/>
</dbReference>
<feature type="domain" description="Glycosyl hydrolase family 92" evidence="2">
    <location>
        <begin position="320"/>
        <end position="800"/>
    </location>
</feature>
<evidence type="ECO:0000313" key="5">
    <source>
        <dbReference type="Proteomes" id="UP001232148"/>
    </source>
</evidence>
<dbReference type="Gene3D" id="1.20.1610.10">
    <property type="entry name" value="alpha-1,2-mannosidases domains"/>
    <property type="match status" value="1"/>
</dbReference>
<dbReference type="InterPro" id="IPR050883">
    <property type="entry name" value="PNGase"/>
</dbReference>
<dbReference type="FunFam" id="2.70.98.10:FF:000010">
    <property type="entry name" value="Alpha-1,2-mannosidase family protein"/>
    <property type="match status" value="1"/>
</dbReference>
<sequence>MWEELWSIHGLLAVLRWFLMPGTHLPSLQHAASEAVHAASNWVSGSAISDLTNSASVVAEEDFDALKYVDPLIGSANGGNVFVGATLPYGMAKASPDTNSSSNQGGFTLDGNPVTGFSTMHDSGTGSQPSLGNFPLFAYTTCPSGQVNECAFPKKSRAQYGYFDDNDVIAQPGLFNITLKTGIRVEMTTTERASLIRFNFPQSGKPLILQDLTDLGDTRQDNATIRVNRRTGRIRGQARFQPSFGSGNYILYFCTDFRGADILDTGIFADSRATTEVKNLTISRSINGYPLPGGAFVRFKSADKPITARVATSFISEARACSHGETEIPDFNFARVSVEAKAIWRRKLSPIKINTTRVDESFARNFYSGIYRTMINPQNYTGENPLWRSREPYWDSFYCLWDSFRSQIPFLIIIDPTSVAQMVRSLIDTYSHLGWLPDCRMSLCKGFTQGGSNADNVLADAYVKNITEGIDWNLGYKAVVKDAEQEPFDWSVSGRGGLDSWKRLGYIPVQDFDFKGFGTLTRSVSRTLEYSYNDFCIAQMANSMGRGSDREKYLQSSSNWQNLYKKDQKSSFFNGTDTGFRGFFEPKYLNQTWAYQDPLSCSNLDGQSVCSLQNNGPETFESSLWEYGFFVPHDQGTLIDTYGGPDAFVRRLNFLHEQNITYIGNEPAFLTVFQYHYAGRPGLSAKRAHSYIPSFFSAEPAGLPGNDDSGAMGSFLAFSMMGLFPNPGQDVYLIIPPFFESVEITHPQTGLTARVRNINFDPKYRNIYIQSATLNGEPYRKNWVNHKFFTEGQELVLTLGRRESNWGTRVRDLPPSVGAYRGFNRTFPSNRTRIVDTTYKGEFGDLGKDSGM</sequence>
<dbReference type="GO" id="GO:0005829">
    <property type="term" value="C:cytosol"/>
    <property type="evidence" value="ECO:0007669"/>
    <property type="project" value="TreeGrafter"/>
</dbReference>
<evidence type="ECO:0000259" key="3">
    <source>
        <dbReference type="Pfam" id="PF17678"/>
    </source>
</evidence>
<accession>A0AAD9HEN7</accession>
<dbReference type="Gene3D" id="2.70.98.10">
    <property type="match status" value="1"/>
</dbReference>
<dbReference type="InterPro" id="IPR014718">
    <property type="entry name" value="GH-type_carb-bd"/>
</dbReference>
<reference evidence="4" key="1">
    <citation type="submission" date="2021-06" db="EMBL/GenBank/DDBJ databases">
        <title>Comparative genomics, transcriptomics and evolutionary studies reveal genomic signatures of adaptation to plant cell wall in hemibiotrophic fungi.</title>
        <authorList>
            <consortium name="DOE Joint Genome Institute"/>
            <person name="Baroncelli R."/>
            <person name="Diaz J.F."/>
            <person name="Benocci T."/>
            <person name="Peng M."/>
            <person name="Battaglia E."/>
            <person name="Haridas S."/>
            <person name="Andreopoulos W."/>
            <person name="Labutti K."/>
            <person name="Pangilinan J."/>
            <person name="Floch G.L."/>
            <person name="Makela M.R."/>
            <person name="Henrissat B."/>
            <person name="Grigoriev I.V."/>
            <person name="Crouch J.A."/>
            <person name="De Vries R.P."/>
            <person name="Sukno S.A."/>
            <person name="Thon M.R."/>
        </authorList>
    </citation>
    <scope>NUCLEOTIDE SEQUENCE</scope>
    <source>
        <strain evidence="4">MAFF235873</strain>
    </source>
</reference>
<dbReference type="FunFam" id="3.30.2080.10:FF:000001">
    <property type="entry name" value="Alpha-1,2-mannosidase subfamily"/>
    <property type="match status" value="1"/>
</dbReference>
<feature type="domain" description="Glycosyl hydrolase family 92 N-terminal" evidence="3">
    <location>
        <begin position="68"/>
        <end position="313"/>
    </location>
</feature>
<proteinExistence type="predicted"/>
<dbReference type="GO" id="GO:0005634">
    <property type="term" value="C:nucleus"/>
    <property type="evidence" value="ECO:0007669"/>
    <property type="project" value="TreeGrafter"/>
</dbReference>
<dbReference type="AlphaFoldDB" id="A0AAD9HEN7"/>
<dbReference type="Pfam" id="PF17678">
    <property type="entry name" value="Glyco_hydro_92N"/>
    <property type="match status" value="1"/>
</dbReference>
<gene>
    <name evidence="4" type="ORF">LX32DRAFT_722113</name>
</gene>
<dbReference type="FunFam" id="1.20.1050.60:FF:000002">
    <property type="entry name" value="Glycosyl hydrolase family 92"/>
    <property type="match status" value="1"/>
</dbReference>
<organism evidence="4 5">
    <name type="scientific">Colletotrichum zoysiae</name>
    <dbReference type="NCBI Taxonomy" id="1216348"/>
    <lineage>
        <taxon>Eukaryota</taxon>
        <taxon>Fungi</taxon>
        <taxon>Dikarya</taxon>
        <taxon>Ascomycota</taxon>
        <taxon>Pezizomycotina</taxon>
        <taxon>Sordariomycetes</taxon>
        <taxon>Hypocreomycetidae</taxon>
        <taxon>Glomerellales</taxon>
        <taxon>Glomerellaceae</taxon>
        <taxon>Colletotrichum</taxon>
        <taxon>Colletotrichum graminicola species complex</taxon>
    </lineage>
</organism>
<dbReference type="SUPFAM" id="SSF48208">
    <property type="entry name" value="Six-hairpin glycosidases"/>
    <property type="match status" value="1"/>
</dbReference>
<feature type="signal peptide" evidence="1">
    <location>
        <begin position="1"/>
        <end position="24"/>
    </location>
</feature>
<dbReference type="InterPro" id="IPR005887">
    <property type="entry name" value="GH92_a_mannosidase_put"/>
</dbReference>
<dbReference type="FunFam" id="1.20.1610.10:FF:000002">
    <property type="entry name" value="Alpha-1,2-mannosidase family protein"/>
    <property type="match status" value="1"/>
</dbReference>
<keyword evidence="1" id="KW-0732">Signal</keyword>
<dbReference type="Gene3D" id="3.30.2080.10">
    <property type="entry name" value="GH92 mannosidase domain"/>
    <property type="match status" value="1"/>
</dbReference>